<evidence type="ECO:0000313" key="4">
    <source>
        <dbReference type="Proteomes" id="UP000325577"/>
    </source>
</evidence>
<dbReference type="GO" id="GO:0005829">
    <property type="term" value="C:cytosol"/>
    <property type="evidence" value="ECO:0007669"/>
    <property type="project" value="TreeGrafter"/>
</dbReference>
<dbReference type="InterPro" id="IPR013126">
    <property type="entry name" value="Hsp_70_fam"/>
</dbReference>
<dbReference type="Gene3D" id="3.30.30.30">
    <property type="match status" value="1"/>
</dbReference>
<dbReference type="GO" id="GO:0005524">
    <property type="term" value="F:ATP binding"/>
    <property type="evidence" value="ECO:0007669"/>
    <property type="project" value="UniProtKB-KW"/>
</dbReference>
<protein>
    <submittedName>
        <fullName evidence="3">Uncharacterized protein</fullName>
    </submittedName>
</protein>
<dbReference type="PANTHER" id="PTHR45639:SF10">
    <property type="entry name" value="HEAT SHOCK 70 KDA PROTEIN 16 ISOFORM X1"/>
    <property type="match status" value="1"/>
</dbReference>
<dbReference type="Pfam" id="PF00012">
    <property type="entry name" value="HSP70"/>
    <property type="match status" value="2"/>
</dbReference>
<dbReference type="Proteomes" id="UP000325577">
    <property type="component" value="Linkage Group LG6"/>
</dbReference>
<sequence>MTLFTRPYAYSKLETEDPEETRHLRAQFLIYKVLEQADSRRRQSCLRVRICKLKIKIGKRLKKLRRTMLSTMSAAKVRIYKQAISQLKTLKRLLLGGEAMTIEDCPLSIHEEFGDILSHPPSSSSVPFTFLGFSSLSGQVLELWSLLSCGNWYFQIIGADQCANGSFIGILVVNLASNFVQGGIDVLLNDESKRETPAVVSFGEKQRFLGSAGAASATMHPKSTISQVKRLIGRKFKEPDVQDDLRLCDWDPIILHGFAKTLTSPMRGPTYVMFIDIGQCDTQVAVASFEPGHMKILSHALTANLGGRDFDEALADCGLTVEKNILLRLVGSGSRLPAITRILTTLFRREPQPDIKLRVSVWLVAVLFNGDA</sequence>
<keyword evidence="2" id="KW-0067">ATP-binding</keyword>
<keyword evidence="4" id="KW-1185">Reference proteome</keyword>
<evidence type="ECO:0000256" key="2">
    <source>
        <dbReference type="ARBA" id="ARBA00022840"/>
    </source>
</evidence>
<dbReference type="EMBL" id="CM018049">
    <property type="protein sequence ID" value="KAA8520057.1"/>
    <property type="molecule type" value="Genomic_DNA"/>
</dbReference>
<dbReference type="PANTHER" id="PTHR45639">
    <property type="entry name" value="HSC70CB, ISOFORM G-RELATED"/>
    <property type="match status" value="1"/>
</dbReference>
<dbReference type="GO" id="GO:0140662">
    <property type="term" value="F:ATP-dependent protein folding chaperone"/>
    <property type="evidence" value="ECO:0007669"/>
    <property type="project" value="InterPro"/>
</dbReference>
<dbReference type="Gene3D" id="3.30.420.40">
    <property type="match status" value="1"/>
</dbReference>
<dbReference type="SUPFAM" id="SSF53067">
    <property type="entry name" value="Actin-like ATPase domain"/>
    <property type="match status" value="2"/>
</dbReference>
<dbReference type="InterPro" id="IPR043129">
    <property type="entry name" value="ATPase_NBD"/>
</dbReference>
<gene>
    <name evidence="3" type="ORF">F0562_014269</name>
</gene>
<proteinExistence type="predicted"/>
<organism evidence="3 4">
    <name type="scientific">Nyssa sinensis</name>
    <dbReference type="NCBI Taxonomy" id="561372"/>
    <lineage>
        <taxon>Eukaryota</taxon>
        <taxon>Viridiplantae</taxon>
        <taxon>Streptophyta</taxon>
        <taxon>Embryophyta</taxon>
        <taxon>Tracheophyta</taxon>
        <taxon>Spermatophyta</taxon>
        <taxon>Magnoliopsida</taxon>
        <taxon>eudicotyledons</taxon>
        <taxon>Gunneridae</taxon>
        <taxon>Pentapetalae</taxon>
        <taxon>asterids</taxon>
        <taxon>Cornales</taxon>
        <taxon>Nyssaceae</taxon>
        <taxon>Nyssa</taxon>
    </lineage>
</organism>
<name>A0A5J4ZSC7_9ASTE</name>
<evidence type="ECO:0000256" key="1">
    <source>
        <dbReference type="ARBA" id="ARBA00022741"/>
    </source>
</evidence>
<dbReference type="GO" id="GO:0005634">
    <property type="term" value="C:nucleus"/>
    <property type="evidence" value="ECO:0007669"/>
    <property type="project" value="TreeGrafter"/>
</dbReference>
<accession>A0A5J4ZSC7</accession>
<dbReference type="OrthoDB" id="1909082at2759"/>
<reference evidence="3 4" key="1">
    <citation type="submission" date="2019-09" db="EMBL/GenBank/DDBJ databases">
        <title>A chromosome-level genome assembly of the Chinese tupelo Nyssa sinensis.</title>
        <authorList>
            <person name="Yang X."/>
            <person name="Kang M."/>
            <person name="Yang Y."/>
            <person name="Xiong H."/>
            <person name="Wang M."/>
            <person name="Zhang Z."/>
            <person name="Wang Z."/>
            <person name="Wu H."/>
            <person name="Ma T."/>
            <person name="Liu J."/>
            <person name="Xi Z."/>
        </authorList>
    </citation>
    <scope>NUCLEOTIDE SEQUENCE [LARGE SCALE GENOMIC DNA]</scope>
    <source>
        <strain evidence="3">J267</strain>
        <tissue evidence="3">Leaf</tissue>
    </source>
</reference>
<dbReference type="AlphaFoldDB" id="A0A5J4ZSC7"/>
<keyword evidence="1" id="KW-0547">Nucleotide-binding</keyword>
<evidence type="ECO:0000313" key="3">
    <source>
        <dbReference type="EMBL" id="KAA8520057.1"/>
    </source>
</evidence>